<proteinExistence type="predicted"/>
<dbReference type="AlphaFoldDB" id="A0A9N7VU33"/>
<evidence type="ECO:0000256" key="1">
    <source>
        <dbReference type="SAM" id="MobiDB-lite"/>
    </source>
</evidence>
<organism evidence="2 3">
    <name type="scientific">Pleuronectes platessa</name>
    <name type="common">European plaice</name>
    <dbReference type="NCBI Taxonomy" id="8262"/>
    <lineage>
        <taxon>Eukaryota</taxon>
        <taxon>Metazoa</taxon>
        <taxon>Chordata</taxon>
        <taxon>Craniata</taxon>
        <taxon>Vertebrata</taxon>
        <taxon>Euteleostomi</taxon>
        <taxon>Actinopterygii</taxon>
        <taxon>Neopterygii</taxon>
        <taxon>Teleostei</taxon>
        <taxon>Neoteleostei</taxon>
        <taxon>Acanthomorphata</taxon>
        <taxon>Carangaria</taxon>
        <taxon>Pleuronectiformes</taxon>
        <taxon>Pleuronectoidei</taxon>
        <taxon>Pleuronectidae</taxon>
        <taxon>Pleuronectes</taxon>
    </lineage>
</organism>
<evidence type="ECO:0000313" key="2">
    <source>
        <dbReference type="EMBL" id="CAB1455754.1"/>
    </source>
</evidence>
<dbReference type="EMBL" id="CADEAL010004269">
    <property type="protein sequence ID" value="CAB1455754.1"/>
    <property type="molecule type" value="Genomic_DNA"/>
</dbReference>
<dbReference type="Proteomes" id="UP001153269">
    <property type="component" value="Unassembled WGS sequence"/>
</dbReference>
<accession>A0A9N7VU33</accession>
<name>A0A9N7VU33_PLEPL</name>
<protein>
    <submittedName>
        <fullName evidence="2">Uncharacterized protein</fullName>
    </submittedName>
</protein>
<evidence type="ECO:0000313" key="3">
    <source>
        <dbReference type="Proteomes" id="UP001153269"/>
    </source>
</evidence>
<comment type="caution">
    <text evidence="2">The sequence shown here is derived from an EMBL/GenBank/DDBJ whole genome shotgun (WGS) entry which is preliminary data.</text>
</comment>
<reference evidence="2" key="1">
    <citation type="submission" date="2020-03" db="EMBL/GenBank/DDBJ databases">
        <authorList>
            <person name="Weist P."/>
        </authorList>
    </citation>
    <scope>NUCLEOTIDE SEQUENCE</scope>
</reference>
<keyword evidence="3" id="KW-1185">Reference proteome</keyword>
<sequence length="192" mass="21888">MVGCGFALQQIETEKWQQRTEVSEPPPPERLSLWPPTCSSHCSRQHNTVSWPADKSPPPTHTLQHPNIQINLSQVLRLLPSSEWPTSSHPSSGKTNVSTRHREGHWLFVLISSSTTGQRAQTRETYHMCRMSLSSRPSFIKKHTLKNKKCDPARTKNPRSYHMRWLESKANTPTGVYTKTDDYRTQGLASTT</sequence>
<gene>
    <name evidence="2" type="ORF">PLEPLA_LOCUS43535</name>
</gene>
<feature type="region of interest" description="Disordered" evidence="1">
    <location>
        <begin position="173"/>
        <end position="192"/>
    </location>
</feature>